<feature type="region of interest" description="Disordered" evidence="1">
    <location>
        <begin position="146"/>
        <end position="185"/>
    </location>
</feature>
<feature type="compositionally biased region" description="Acidic residues" evidence="1">
    <location>
        <begin position="153"/>
        <end position="166"/>
    </location>
</feature>
<protein>
    <recommendedName>
        <fullName evidence="4">Calmodulin</fullName>
    </recommendedName>
</protein>
<proteinExistence type="predicted"/>
<evidence type="ECO:0000313" key="2">
    <source>
        <dbReference type="EMBL" id="CAK0886962.1"/>
    </source>
</evidence>
<feature type="compositionally biased region" description="Basic and acidic residues" evidence="1">
    <location>
        <begin position="14"/>
        <end position="24"/>
    </location>
</feature>
<organism evidence="2 3">
    <name type="scientific">Prorocentrum cordatum</name>
    <dbReference type="NCBI Taxonomy" id="2364126"/>
    <lineage>
        <taxon>Eukaryota</taxon>
        <taxon>Sar</taxon>
        <taxon>Alveolata</taxon>
        <taxon>Dinophyceae</taxon>
        <taxon>Prorocentrales</taxon>
        <taxon>Prorocentraceae</taxon>
        <taxon>Prorocentrum</taxon>
    </lineage>
</organism>
<dbReference type="EMBL" id="CAUYUJ010018873">
    <property type="protein sequence ID" value="CAK0886962.1"/>
    <property type="molecule type" value="Genomic_DNA"/>
</dbReference>
<feature type="non-terminal residue" evidence="2">
    <location>
        <position position="292"/>
    </location>
</feature>
<evidence type="ECO:0000256" key="1">
    <source>
        <dbReference type="SAM" id="MobiDB-lite"/>
    </source>
</evidence>
<feature type="region of interest" description="Disordered" evidence="1">
    <location>
        <begin position="1"/>
        <end position="52"/>
    </location>
</feature>
<name>A0ABN9WK94_9DINO</name>
<sequence>AVARPRRSQAYQRVVEESMRKVRDLGSPARRPSELARKRANNKQETESVPRLSRRLRKYVAFKERVQLAKKEKKRKQTALEEEQVTSLVKASMPRALARKLFEAKKRTQQGVPTIVHGLAFKKDFGIGQSRVVEYGVEVENRFEQLGQGVGDESMDEQERYDDDQQQEEKEQEANEDSTEHTQQGFGAGGCALLRALEKYDADGNGCVAVAGLRIMFEECDFGVQGEKTAELNVDQKAGGPAELEDLPHIPAVPTLVSEGIGDGELLKLAVEKFGLNWEEVGYAYQQGRLRE</sequence>
<feature type="non-terminal residue" evidence="2">
    <location>
        <position position="1"/>
    </location>
</feature>
<keyword evidence="3" id="KW-1185">Reference proteome</keyword>
<gene>
    <name evidence="2" type="ORF">PCOR1329_LOCUS68166</name>
</gene>
<evidence type="ECO:0000313" key="3">
    <source>
        <dbReference type="Proteomes" id="UP001189429"/>
    </source>
</evidence>
<feature type="compositionally biased region" description="Basic and acidic residues" evidence="1">
    <location>
        <begin position="31"/>
        <end position="48"/>
    </location>
</feature>
<reference evidence="2" key="1">
    <citation type="submission" date="2023-10" db="EMBL/GenBank/DDBJ databases">
        <authorList>
            <person name="Chen Y."/>
            <person name="Shah S."/>
            <person name="Dougan E. K."/>
            <person name="Thang M."/>
            <person name="Chan C."/>
        </authorList>
    </citation>
    <scope>NUCLEOTIDE SEQUENCE [LARGE SCALE GENOMIC DNA]</scope>
</reference>
<comment type="caution">
    <text evidence="2">The sequence shown here is derived from an EMBL/GenBank/DDBJ whole genome shotgun (WGS) entry which is preliminary data.</text>
</comment>
<accession>A0ABN9WK94</accession>
<dbReference type="Proteomes" id="UP001189429">
    <property type="component" value="Unassembled WGS sequence"/>
</dbReference>
<evidence type="ECO:0008006" key="4">
    <source>
        <dbReference type="Google" id="ProtNLM"/>
    </source>
</evidence>